<dbReference type="KEGG" id="dhe:111597823"/>
<dbReference type="OrthoDB" id="6613664at2759"/>
<evidence type="ECO:0000259" key="2">
    <source>
        <dbReference type="Pfam" id="PF15995"/>
    </source>
</evidence>
<organism evidence="3 4">
    <name type="scientific">Drosophila hydei</name>
    <name type="common">Fruit fly</name>
    <dbReference type="NCBI Taxonomy" id="7224"/>
    <lineage>
        <taxon>Eukaryota</taxon>
        <taxon>Metazoa</taxon>
        <taxon>Ecdysozoa</taxon>
        <taxon>Arthropoda</taxon>
        <taxon>Hexapoda</taxon>
        <taxon>Insecta</taxon>
        <taxon>Pterygota</taxon>
        <taxon>Neoptera</taxon>
        <taxon>Endopterygota</taxon>
        <taxon>Diptera</taxon>
        <taxon>Brachycera</taxon>
        <taxon>Muscomorpha</taxon>
        <taxon>Ephydroidea</taxon>
        <taxon>Drosophilidae</taxon>
        <taxon>Drosophila</taxon>
    </lineage>
</organism>
<sequence>MRFTYSRQMSQQVLHMHQVIRSQIGDDVMKKYLEPLWYCGLSDVQMSALRGFRRALGDDILQGSTHRSRQMLVDLGIIPRPSSSGLKRLLDMSRGNDVAFLWFLKEMYYKTSNHEAIYELNERIIMSSIFWLDLFPTLLELERVLPLPHKSVAHQLKQEHFKERRYKAKQLKHMKDLAKKIAQCQSTIKDDSSPYFQKVLFPTPRPRCHFAYRPKQPLSLPTIESHLTRNSIKSRWFGKYDFHQTERIARSVLNTQIANILSTLQSDKSHMTDLTSLCTHHMLISKTEESLNVKLAKMKAERSKQLMNVDKRREKNRRRVLEDLDRLTDRYRAEFRKLTQKERISSTRKRLMLDPCDPGFVYLKKDDVDRLQDDIVCRIIDSRLGLHLPDKCIPPTVVDNTPIKKNSYPVPNRSSAIESGDILELQLGPRLSSKPQSKTGIERKKVHTQETCQCRCSCSSDYFELGTNALFHKFNYPKVFDSYKNEEKEEQQKIRLALIKSLREDDDNNCESIDTLVDRSAKRIFREGIELFDKQYQKARWESLKGDSHTRIDLGYDYYDADDLDLMRNLLRMGLDRVARDQRFVLPTLPEVHLVPMLLEWIRARYGKRYSQSEHRHKYNAAEAVMNNVIFMLNRNFVRKKRPEILWHNSKTTSFPLHNANRKILRKYWSQYSKQFFLSFLEIGRIFYCAMGAHQNNSPNERYFTYMPAQFRDV</sequence>
<feature type="domain" description="DUF4771" evidence="2">
    <location>
        <begin position="558"/>
        <end position="714"/>
    </location>
</feature>
<keyword evidence="3" id="KW-1185">Reference proteome</keyword>
<dbReference type="Pfam" id="PF15995">
    <property type="entry name" value="DUF4771"/>
    <property type="match status" value="1"/>
</dbReference>
<protein>
    <submittedName>
        <fullName evidence="4">Uncharacterized protein LOC111597823</fullName>
    </submittedName>
</protein>
<dbReference type="RefSeq" id="XP_023168479.2">
    <property type="nucleotide sequence ID" value="XM_023312711.2"/>
</dbReference>
<feature type="domain" description="DUF4770" evidence="1">
    <location>
        <begin position="72"/>
        <end position="249"/>
    </location>
</feature>
<evidence type="ECO:0000313" key="3">
    <source>
        <dbReference type="Proteomes" id="UP000504633"/>
    </source>
</evidence>
<dbReference type="InterPro" id="IPR031935">
    <property type="entry name" value="DUF4770"/>
</dbReference>
<evidence type="ECO:0000259" key="1">
    <source>
        <dbReference type="Pfam" id="PF15994"/>
    </source>
</evidence>
<dbReference type="PANTHER" id="PTHR41967:SF6">
    <property type="entry name" value="FI19406P1-RELATED"/>
    <property type="match status" value="1"/>
</dbReference>
<dbReference type="GeneID" id="111597823"/>
<dbReference type="Pfam" id="PF15994">
    <property type="entry name" value="DUF4770"/>
    <property type="match status" value="1"/>
</dbReference>
<gene>
    <name evidence="4" type="primary">LOC111597823</name>
</gene>
<name>A0A6J1LTE6_DROHY</name>
<reference evidence="4" key="1">
    <citation type="submission" date="2025-08" db="UniProtKB">
        <authorList>
            <consortium name="RefSeq"/>
        </authorList>
    </citation>
    <scope>IDENTIFICATION</scope>
    <source>
        <strain evidence="4">15085-1641.00</strain>
        <tissue evidence="4">Whole body</tissue>
    </source>
</reference>
<dbReference type="PANTHER" id="PTHR41967">
    <property type="entry name" value="FI19406P1-RELATED"/>
    <property type="match status" value="1"/>
</dbReference>
<dbReference type="InterPro" id="IPR031936">
    <property type="entry name" value="DUF4771"/>
</dbReference>
<dbReference type="Proteomes" id="UP000504633">
    <property type="component" value="Unplaced"/>
</dbReference>
<proteinExistence type="predicted"/>
<accession>A0A6J1LTE6</accession>
<dbReference type="OMA" id="IDDDVQY"/>
<dbReference type="AlphaFoldDB" id="A0A6J1LTE6"/>
<evidence type="ECO:0000313" key="4">
    <source>
        <dbReference type="RefSeq" id="XP_023168479.2"/>
    </source>
</evidence>